<protein>
    <submittedName>
        <fullName evidence="2">DUF5691 domain-containing protein</fullName>
    </submittedName>
</protein>
<accession>A0ABT9IK15</accession>
<evidence type="ECO:0000313" key="2">
    <source>
        <dbReference type="EMBL" id="MDP5225929.1"/>
    </source>
</evidence>
<dbReference type="Proteomes" id="UP001232725">
    <property type="component" value="Unassembled WGS sequence"/>
</dbReference>
<dbReference type="EMBL" id="JAVALS010000001">
    <property type="protein sequence ID" value="MDP5225929.1"/>
    <property type="molecule type" value="Genomic_DNA"/>
</dbReference>
<reference evidence="2 3" key="1">
    <citation type="submission" date="2023-08" db="EMBL/GenBank/DDBJ databases">
        <title>Arthrobacter horti sp. nov., isolated from forest soil.</title>
        <authorList>
            <person name="Park M."/>
        </authorList>
    </citation>
    <scope>NUCLEOTIDE SEQUENCE [LARGE SCALE GENOMIC DNA]</scope>
    <source>
        <strain evidence="2 3">YJM1</strain>
    </source>
</reference>
<dbReference type="RefSeq" id="WP_305994964.1">
    <property type="nucleotide sequence ID" value="NZ_JAVALS010000001.1"/>
</dbReference>
<name>A0ABT9IK15_9MICC</name>
<comment type="caution">
    <text evidence="2">The sequence shown here is derived from an EMBL/GenBank/DDBJ whole genome shotgun (WGS) entry which is preliminary data.</text>
</comment>
<organism evidence="2 3">
    <name type="scientific">Arthrobacter horti</name>
    <dbReference type="NCBI Taxonomy" id="3068273"/>
    <lineage>
        <taxon>Bacteria</taxon>
        <taxon>Bacillati</taxon>
        <taxon>Actinomycetota</taxon>
        <taxon>Actinomycetes</taxon>
        <taxon>Micrococcales</taxon>
        <taxon>Micrococcaceae</taxon>
        <taxon>Arthrobacter</taxon>
    </lineage>
</organism>
<sequence>MSWLTELRTSALLGTGRHPAPTPPVDLGVCPPDAVSPEALLLDQAALADVATRAARVAGGSDHLMVRPAGADDCPAAPPEAARLLELLLNQPPVGKELRDHLVQEWLRTAAAAGRRVPHRLLPALLALAGSRPSLAGHLHPAIGARGLWLQELRRDTSLDGTGPEDPVATAERPGSAEDFETLRRLDPARAREQLAAEWKSLTARERAARLGAFAENLQADDEPLLEAALDDRAKSVRETAVELLNHEPASARAARMAARLEPLLQVKRLPRKHFQISLPGVPDDAAVRDGVPADPRTGHPDRVAQFHVIIRGAPLEVWTRVAGGPPATVLGMLRSDSRIIDSLATTAGIRGDLPWIRALLDLREDAELLGHLPGEEREQHLVRLLKTGSTLPATVFQLLHGLPRPWGGELSTAVLDRILTKDGGTLAAGTASFLPLCLTPETLKHRALRHEPPDDDACRRVLGDITRYHSIRRSLTEAFR</sequence>
<dbReference type="Pfam" id="PF18944">
    <property type="entry name" value="DUF5691"/>
    <property type="match status" value="1"/>
</dbReference>
<evidence type="ECO:0000313" key="3">
    <source>
        <dbReference type="Proteomes" id="UP001232725"/>
    </source>
</evidence>
<gene>
    <name evidence="2" type="ORF">Q9R02_02040</name>
</gene>
<keyword evidence="3" id="KW-1185">Reference proteome</keyword>
<evidence type="ECO:0000256" key="1">
    <source>
        <dbReference type="SAM" id="MobiDB-lite"/>
    </source>
</evidence>
<dbReference type="InterPro" id="IPR043746">
    <property type="entry name" value="DUF5691"/>
</dbReference>
<feature type="region of interest" description="Disordered" evidence="1">
    <location>
        <begin position="157"/>
        <end position="179"/>
    </location>
</feature>
<proteinExistence type="predicted"/>